<dbReference type="AlphaFoldDB" id="A0AAD9MI86"/>
<sequence length="846" mass="91400">MTGAPAATSNPFYGRAEPADGLPATLFGLPSAATPDALTREAVAALEARAGAPLLAIDPEALRAIYGLYVEWVVPVGEAPLAGDEPERLRRFKDALGLDDETAGPVHVEVGRRVLRGRLEAGTRSEDAAARRTFQKLIYVSYLLFGDRAYVTPWARAFRLTDAQIYVARRDCARALFQKALDGACEALEVEEGAPPAAALRLDDGALGALAAARDRLRLPAEEAADMARFARAAAALRQRSRRRDLAAAAAELDAALAFNAALAEAARARRAARAGPRDGRRRRLGRARGYDREARELYRAYVEHALDAVAARVSAGEEGACWDAGELRAALGLGPREAQAEEAAVKEQVYRRLLRAAAPQLDAAASPAALLGALVERLCGAQFREALERALARADAGGLEPEALRAVRAAARDLLLDPPAARAALAELARRRLLAFVGAARRAKDKPEAAKELANLVEFNAHVVSPLLDELRTREEREAAREAAIADSAVYDLVMELRGGEDDADDDEPLEVDEQGQPRVRVPSRRLVQTEINLAQDVDRRDRLALYRDEVTRCTEGEMQEGPMGAQIAVARGAAEYERLAELAGVLGLSAADVQGVHTELAEATFKARAAQVLGADEHGADRLEQLDGVRRDLRLSEEAAQRVIRGFQNRAMAQGLHAARAQGRLTLASLLDLHSAGVDVAGLTTREARQQIFRDGVLERLGDGKGVYDRDELVNRVPAALGLDPRRAARAVREIALERRRTTLVQAVSCLRQRREAECVAALNNFAAVEAAAEAEHPLDWSPREELADLYALYASRVDDDDRRLAVQRALALSDGDAEGLRELIAAGEYKIGLESDADASTLF</sequence>
<dbReference type="PANTHER" id="PTHR34935:SF3">
    <property type="entry name" value="PROTEIN TIC110, CHLOROPLASTIC"/>
    <property type="match status" value="1"/>
</dbReference>
<dbReference type="GO" id="GO:0045037">
    <property type="term" value="P:protein import into chloroplast stroma"/>
    <property type="evidence" value="ECO:0007669"/>
    <property type="project" value="TreeGrafter"/>
</dbReference>
<dbReference type="Proteomes" id="UP001255856">
    <property type="component" value="Unassembled WGS sequence"/>
</dbReference>
<dbReference type="Pfam" id="PF16940">
    <property type="entry name" value="Tic110"/>
    <property type="match status" value="1"/>
</dbReference>
<evidence type="ECO:0000313" key="1">
    <source>
        <dbReference type="EMBL" id="KAK2079769.1"/>
    </source>
</evidence>
<gene>
    <name evidence="1" type="ORF">QBZ16_002164</name>
</gene>
<dbReference type="GO" id="GO:0061927">
    <property type="term" value="C:TOC-TIC supercomplex I"/>
    <property type="evidence" value="ECO:0007669"/>
    <property type="project" value="TreeGrafter"/>
</dbReference>
<name>A0AAD9MI86_PROWI</name>
<keyword evidence="2" id="KW-1185">Reference proteome</keyword>
<protein>
    <submittedName>
        <fullName evidence="1">Uncharacterized protein</fullName>
    </submittedName>
</protein>
<comment type="caution">
    <text evidence="1">The sequence shown here is derived from an EMBL/GenBank/DDBJ whole genome shotgun (WGS) entry which is preliminary data.</text>
</comment>
<reference evidence="1" key="1">
    <citation type="submission" date="2021-01" db="EMBL/GenBank/DDBJ databases">
        <authorList>
            <person name="Eckstrom K.M.E."/>
        </authorList>
    </citation>
    <scope>NUCLEOTIDE SEQUENCE</scope>
    <source>
        <strain evidence="1">UVCC 0001</strain>
    </source>
</reference>
<proteinExistence type="predicted"/>
<evidence type="ECO:0000313" key="2">
    <source>
        <dbReference type="Proteomes" id="UP001255856"/>
    </source>
</evidence>
<accession>A0AAD9MI86</accession>
<dbReference type="InterPro" id="IPR031610">
    <property type="entry name" value="TIC110"/>
</dbReference>
<dbReference type="EMBL" id="JASFZW010000002">
    <property type="protein sequence ID" value="KAK2079769.1"/>
    <property type="molecule type" value="Genomic_DNA"/>
</dbReference>
<dbReference type="PANTHER" id="PTHR34935">
    <property type="entry name" value="PROTEIN TIC110, CHLOROPLASTIC"/>
    <property type="match status" value="1"/>
</dbReference>
<organism evidence="1 2">
    <name type="scientific">Prototheca wickerhamii</name>
    <dbReference type="NCBI Taxonomy" id="3111"/>
    <lineage>
        <taxon>Eukaryota</taxon>
        <taxon>Viridiplantae</taxon>
        <taxon>Chlorophyta</taxon>
        <taxon>core chlorophytes</taxon>
        <taxon>Trebouxiophyceae</taxon>
        <taxon>Chlorellales</taxon>
        <taxon>Chlorellaceae</taxon>
        <taxon>Prototheca</taxon>
    </lineage>
</organism>